<dbReference type="Proteomes" id="UP000009027">
    <property type="component" value="Unassembled WGS sequence"/>
</dbReference>
<evidence type="ECO:0000313" key="3">
    <source>
        <dbReference type="EMBL" id="CCD18385.1"/>
    </source>
</evidence>
<organism evidence="3 4">
    <name type="scientific">Trypanosoma vivax (strain Y486)</name>
    <dbReference type="NCBI Taxonomy" id="1055687"/>
    <lineage>
        <taxon>Eukaryota</taxon>
        <taxon>Discoba</taxon>
        <taxon>Euglenozoa</taxon>
        <taxon>Kinetoplastea</taxon>
        <taxon>Metakinetoplastina</taxon>
        <taxon>Trypanosomatida</taxon>
        <taxon>Trypanosomatidae</taxon>
        <taxon>Trypanosoma</taxon>
        <taxon>Duttonella</taxon>
    </lineage>
</organism>
<dbReference type="Pfam" id="PF07999">
    <property type="entry name" value="RHSP"/>
    <property type="match status" value="1"/>
</dbReference>
<protein>
    <recommendedName>
        <fullName evidence="5">Retrotransposon hot spot (RHS) protein</fullName>
    </recommendedName>
</protein>
<proteinExistence type="predicted"/>
<evidence type="ECO:0000259" key="1">
    <source>
        <dbReference type="Pfam" id="PF07999"/>
    </source>
</evidence>
<reference evidence="3 4" key="1">
    <citation type="journal article" date="2012" name="Proc. Natl. Acad. Sci. U.S.A.">
        <title>Antigenic diversity is generated by distinct evolutionary mechanisms in African trypanosome species.</title>
        <authorList>
            <person name="Jackson A.P."/>
            <person name="Berry A."/>
            <person name="Aslett M."/>
            <person name="Allison H.C."/>
            <person name="Burton P."/>
            <person name="Vavrova-Anderson J."/>
            <person name="Brown R."/>
            <person name="Browne H."/>
            <person name="Corton N."/>
            <person name="Hauser H."/>
            <person name="Gamble J."/>
            <person name="Gilderthorp R."/>
            <person name="Marcello L."/>
            <person name="McQuillan J."/>
            <person name="Otto T.D."/>
            <person name="Quail M.A."/>
            <person name="Sanders M.J."/>
            <person name="van Tonder A."/>
            <person name="Ginger M.L."/>
            <person name="Field M.C."/>
            <person name="Barry J.D."/>
            <person name="Hertz-Fowler C."/>
            <person name="Berriman M."/>
        </authorList>
    </citation>
    <scope>NUCLEOTIDE SEQUENCE</scope>
    <source>
        <strain evidence="3 4">Y486</strain>
    </source>
</reference>
<dbReference type="Pfam" id="PF20445">
    <property type="entry name" value="RHS_N"/>
    <property type="match status" value="1"/>
</dbReference>
<dbReference type="VEuPathDB" id="TriTrypDB:TvY486_0010650"/>
<dbReference type="InterPro" id="IPR046836">
    <property type="entry name" value="RHS_C"/>
</dbReference>
<dbReference type="AlphaFoldDB" id="F9WLJ3"/>
<name>F9WLJ3_TRYVY</name>
<dbReference type="NCBIfam" id="TIGR01631">
    <property type="entry name" value="Trypano_RHS"/>
    <property type="match status" value="1"/>
</dbReference>
<dbReference type="InterPro" id="IPR046835">
    <property type="entry name" value="RHS_N"/>
</dbReference>
<keyword evidence="4" id="KW-1185">Reference proteome</keyword>
<dbReference type="InterPro" id="IPR006518">
    <property type="entry name" value="Trypano_RHS"/>
</dbReference>
<dbReference type="EMBL" id="CAEX01001043">
    <property type="protein sequence ID" value="CCD18385.1"/>
    <property type="molecule type" value="Genomic_DNA"/>
</dbReference>
<gene>
    <name evidence="3" type="ORF">TvY486_0010650</name>
</gene>
<feature type="domain" description="Retrotransposon hot spot protein N-terminal" evidence="2">
    <location>
        <begin position="48"/>
        <end position="137"/>
    </location>
</feature>
<feature type="domain" description="Retrotransposon hot spot protein,C-terminal" evidence="1">
    <location>
        <begin position="167"/>
        <end position="465"/>
    </location>
</feature>
<sequence length="658" mass="74147">MVASATRRAVSDATRALLDEALRCTSRSRSASRVSDEHRELAEERSRYRSVYNASWSFVESGHASAPMGMIVVDTECVGERPRMWEEREVDVTPFTGEADAVVSGTDDGLELLLLISKRGWPSHLFRERKCDAIVLREVVRAWNILKRGIDSRRANAGTSPRRLYSLLGTPGTGKTAAVGPFLLYQLLRCSPDTIGAVLYVVGNCGYVFFKLGSRAGTVKEYHYVCDALAVVNELADEGVQGCAIYDSSKLESVTNLPIGTWDVLVFNAPDEKVFYKIEEQTVVSYILFNGYNRRKLVALHAWDLHKCRSSFSILSSLDWSVIESRAETVGPVPRYLHDGNSYKNMRTSIFPRINCRSHDLRELLIDTLLYRAKWLPRVHVFYPLKIVQVKHGACEHFATGPCSSAVEIEMRRVLLKDCYHLRRLMWRLVWCPETCVKLFEMFGVCMLLYRNVSKLIVKKLTGLPRACGCPRDDAVRRGTRLSKFPTEYRIISCGVHDKPNATQMSVKTDVLYIPDLLSFPLFSAFYFTMGSSANSTAAGCKRKRGRNAKRSGSLVLVGVLATAREGGATAACAVVQFTEQMAECFNDWDVVRGGFRWVMVYFQHHSSAAMVNRQECVVLEGAMSEEDCENVRRLWDEAEQQQVRLDEEIVDALLVHC</sequence>
<evidence type="ECO:0000259" key="2">
    <source>
        <dbReference type="Pfam" id="PF20445"/>
    </source>
</evidence>
<evidence type="ECO:0000313" key="4">
    <source>
        <dbReference type="Proteomes" id="UP000009027"/>
    </source>
</evidence>
<evidence type="ECO:0008006" key="5">
    <source>
        <dbReference type="Google" id="ProtNLM"/>
    </source>
</evidence>
<accession>F9WLJ3</accession>